<organism evidence="1 2">
    <name type="scientific">Papaver somniferum</name>
    <name type="common">Opium poppy</name>
    <dbReference type="NCBI Taxonomy" id="3469"/>
    <lineage>
        <taxon>Eukaryota</taxon>
        <taxon>Viridiplantae</taxon>
        <taxon>Streptophyta</taxon>
        <taxon>Embryophyta</taxon>
        <taxon>Tracheophyta</taxon>
        <taxon>Spermatophyta</taxon>
        <taxon>Magnoliopsida</taxon>
        <taxon>Ranunculales</taxon>
        <taxon>Papaveraceae</taxon>
        <taxon>Papaveroideae</taxon>
        <taxon>Papaver</taxon>
    </lineage>
</organism>
<dbReference type="Proteomes" id="UP000316621">
    <property type="component" value="Chromosome 2"/>
</dbReference>
<accession>A0A4Y7IYP0</accession>
<protein>
    <submittedName>
        <fullName evidence="1">Uncharacterized protein</fullName>
    </submittedName>
</protein>
<dbReference type="EMBL" id="CM010716">
    <property type="protein sequence ID" value="RZC52609.1"/>
    <property type="molecule type" value="Genomic_DNA"/>
</dbReference>
<reference evidence="1 2" key="1">
    <citation type="journal article" date="2018" name="Science">
        <title>The opium poppy genome and morphinan production.</title>
        <authorList>
            <person name="Guo L."/>
            <person name="Winzer T."/>
            <person name="Yang X."/>
            <person name="Li Y."/>
            <person name="Ning Z."/>
            <person name="He Z."/>
            <person name="Teodor R."/>
            <person name="Lu Y."/>
            <person name="Bowser T.A."/>
            <person name="Graham I.A."/>
            <person name="Ye K."/>
        </authorList>
    </citation>
    <scope>NUCLEOTIDE SEQUENCE [LARGE SCALE GENOMIC DNA]</scope>
    <source>
        <strain evidence="2">cv. HN1</strain>
        <tissue evidence="1">Leaves</tissue>
    </source>
</reference>
<evidence type="ECO:0000313" key="1">
    <source>
        <dbReference type="EMBL" id="RZC52609.1"/>
    </source>
</evidence>
<dbReference type="AlphaFoldDB" id="A0A4Y7IYP0"/>
<evidence type="ECO:0000313" key="2">
    <source>
        <dbReference type="Proteomes" id="UP000316621"/>
    </source>
</evidence>
<keyword evidence="2" id="KW-1185">Reference proteome</keyword>
<dbReference type="Gramene" id="RZC52609">
    <property type="protein sequence ID" value="RZC52609"/>
    <property type="gene ID" value="C5167_021041"/>
</dbReference>
<proteinExistence type="predicted"/>
<name>A0A4Y7IYP0_PAPSO</name>
<gene>
    <name evidence="1" type="ORF">C5167_021041</name>
</gene>
<sequence length="119" mass="13328">MKQGSVSSAKPSSFHLCSAKHDGIYSHKDTVRELFATDLKNSMKLEGLHEKRFHIPFSDCRNWKIPYDDRLAVKKMKETTANPQLTTSICIHQDNSVGSCLGKPGGKVRSSFVVLISDY</sequence>